<keyword evidence="5" id="KW-0560">Oxidoreductase</keyword>
<comment type="similarity">
    <text evidence="2 5">Belongs to the acyl-CoA dehydrogenase family.</text>
</comment>
<dbReference type="GO" id="GO:0003995">
    <property type="term" value="F:acyl-CoA dehydrogenase activity"/>
    <property type="evidence" value="ECO:0007669"/>
    <property type="project" value="InterPro"/>
</dbReference>
<reference evidence="9 10" key="1">
    <citation type="journal article" date="2015" name="Antonie Van Leeuwenhoek">
        <title>Oricola cellulosilytica gen. nov., sp. nov., a cellulose-degrading bacterium of the family Phyllobacteriaceae isolated from surface seashore water, and emended descriptions of Mesorhizobium loti and Phyllobacterium myrsinacearum.</title>
        <authorList>
            <person name="Hameed A."/>
            <person name="Shahina M."/>
            <person name="Lai W.A."/>
            <person name="Lin S.Y."/>
            <person name="Young L.S."/>
            <person name="Liu Y.C."/>
            <person name="Hsu Y.H."/>
            <person name="Young C.C."/>
        </authorList>
    </citation>
    <scope>NUCLEOTIDE SEQUENCE [LARGE SCALE GENOMIC DNA]</scope>
    <source>
        <strain evidence="9 10">KCTC 52183</strain>
    </source>
</reference>
<evidence type="ECO:0000256" key="5">
    <source>
        <dbReference type="RuleBase" id="RU362125"/>
    </source>
</evidence>
<proteinExistence type="inferred from homology"/>
<dbReference type="Pfam" id="PF00441">
    <property type="entry name" value="Acyl-CoA_dh_1"/>
    <property type="match status" value="1"/>
</dbReference>
<evidence type="ECO:0000256" key="4">
    <source>
        <dbReference type="ARBA" id="ARBA00022827"/>
    </source>
</evidence>
<evidence type="ECO:0000256" key="1">
    <source>
        <dbReference type="ARBA" id="ARBA00001974"/>
    </source>
</evidence>
<evidence type="ECO:0000313" key="10">
    <source>
        <dbReference type="Proteomes" id="UP000291301"/>
    </source>
</evidence>
<feature type="domain" description="Adaptive response protein AidB N-terminal" evidence="8">
    <location>
        <begin position="8"/>
        <end position="140"/>
    </location>
</feature>
<sequence>MQYASGGSNVALTEWQQIGAYVRAPEAVDLARLANTEPPKLKTHDRQGRRIDRVDFHPAYHALMRRSTGWGLSGSVWESRSRDESPGHVRRAVTFYMVAGLETGHLCPMTMTNASVAALTTSSQLAREWVPRIASRKYDSSHKPPVEKAGLTVGMGMTEKQGGTDVNANTTRAEAEGKGIYRLTGHKWFMSAPMSDAFLVLAQAKTGLTCFLLPRVLPDGASNGIQFLRLKDKLGNRSNASSEAEFHGSVAQAVGEEGEGVRTILEMVTLTRLDCAVASAGLMRGSLSEAVHHVRHRSAFGEKLIDKPLMTRVLADMAVDTAAATALSMRLAQAFDRARTDDFEAAYARAMTPVVKYWVCKAAPAMIGEAMECLGGNGYTEDFVLARHYREAPVNSIWEGSGNVMALDLLRVFRRSPETYERVIEHVTDQLGRRAAGTRDVLNAAFDLLRKDEGAARIVIEQLALAAAAAELYHIGAGRLADAFSETRLGGAWRMSYGMLDARFDASQLLDALYPGDN</sequence>
<keyword evidence="10" id="KW-1185">Reference proteome</keyword>
<protein>
    <submittedName>
        <fullName evidence="9">DNA alkylation response protein</fullName>
    </submittedName>
</protein>
<evidence type="ECO:0000256" key="3">
    <source>
        <dbReference type="ARBA" id="ARBA00022630"/>
    </source>
</evidence>
<gene>
    <name evidence="9" type="ORF">E0D97_10520</name>
</gene>
<dbReference type="Gene3D" id="2.40.110.20">
    <property type="match status" value="1"/>
</dbReference>
<dbReference type="Pfam" id="PF02770">
    <property type="entry name" value="Acyl-CoA_dh_M"/>
    <property type="match status" value="1"/>
</dbReference>
<dbReference type="Pfam" id="PF18158">
    <property type="entry name" value="AidB_N"/>
    <property type="match status" value="1"/>
</dbReference>
<organism evidence="9 10">
    <name type="scientific">Oricola cellulosilytica</name>
    <dbReference type="NCBI Taxonomy" id="1429082"/>
    <lineage>
        <taxon>Bacteria</taxon>
        <taxon>Pseudomonadati</taxon>
        <taxon>Pseudomonadota</taxon>
        <taxon>Alphaproteobacteria</taxon>
        <taxon>Hyphomicrobiales</taxon>
        <taxon>Ahrensiaceae</taxon>
        <taxon>Oricola</taxon>
    </lineage>
</organism>
<dbReference type="InterPro" id="IPR006089">
    <property type="entry name" value="Acyl-CoA_DH_CS"/>
</dbReference>
<evidence type="ECO:0000259" key="6">
    <source>
        <dbReference type="Pfam" id="PF00441"/>
    </source>
</evidence>
<dbReference type="InterPro" id="IPR052904">
    <property type="entry name" value="Acyl-CoA_dehydrogenase-like"/>
</dbReference>
<evidence type="ECO:0000259" key="7">
    <source>
        <dbReference type="Pfam" id="PF02770"/>
    </source>
</evidence>
<evidence type="ECO:0000259" key="8">
    <source>
        <dbReference type="Pfam" id="PF18158"/>
    </source>
</evidence>
<dbReference type="Gene3D" id="1.20.140.10">
    <property type="entry name" value="Butyryl-CoA Dehydrogenase, subunit A, domain 3"/>
    <property type="match status" value="1"/>
</dbReference>
<dbReference type="InterPro" id="IPR036250">
    <property type="entry name" value="AcylCo_DH-like_C"/>
</dbReference>
<keyword evidence="4 5" id="KW-0274">FAD</keyword>
<feature type="domain" description="Acyl-CoA oxidase/dehydrogenase middle" evidence="7">
    <location>
        <begin position="155"/>
        <end position="247"/>
    </location>
</feature>
<accession>A0A4R0PBI4</accession>
<feature type="domain" description="Acyl-CoA dehydrogenase/oxidase C-terminal" evidence="6">
    <location>
        <begin position="258"/>
        <end position="411"/>
    </location>
</feature>
<dbReference type="PANTHER" id="PTHR42707">
    <property type="entry name" value="ACYL-COA DEHYDROGENASE"/>
    <property type="match status" value="1"/>
</dbReference>
<dbReference type="SUPFAM" id="SSF56645">
    <property type="entry name" value="Acyl-CoA dehydrogenase NM domain-like"/>
    <property type="match status" value="1"/>
</dbReference>
<dbReference type="EMBL" id="SJST01000003">
    <property type="protein sequence ID" value="TCD14631.1"/>
    <property type="molecule type" value="Genomic_DNA"/>
</dbReference>
<dbReference type="SUPFAM" id="SSF47203">
    <property type="entry name" value="Acyl-CoA dehydrogenase C-terminal domain-like"/>
    <property type="match status" value="1"/>
</dbReference>
<dbReference type="InterPro" id="IPR006091">
    <property type="entry name" value="Acyl-CoA_Oxase/DH_mid-dom"/>
</dbReference>
<dbReference type="PANTHER" id="PTHR42707:SF3">
    <property type="entry name" value="ACYL-COA DEHYDROGENASE AIDB-RELATED"/>
    <property type="match status" value="1"/>
</dbReference>
<keyword evidence="3 5" id="KW-0285">Flavoprotein</keyword>
<dbReference type="AlphaFoldDB" id="A0A4R0PBI4"/>
<evidence type="ECO:0000256" key="2">
    <source>
        <dbReference type="ARBA" id="ARBA00009347"/>
    </source>
</evidence>
<dbReference type="PROSITE" id="PS00073">
    <property type="entry name" value="ACYL_COA_DH_2"/>
    <property type="match status" value="1"/>
</dbReference>
<dbReference type="InterPro" id="IPR041504">
    <property type="entry name" value="AidB_N"/>
</dbReference>
<comment type="cofactor">
    <cofactor evidence="1 5">
        <name>FAD</name>
        <dbReference type="ChEBI" id="CHEBI:57692"/>
    </cofactor>
</comment>
<comment type="caution">
    <text evidence="9">The sequence shown here is derived from an EMBL/GenBank/DDBJ whole genome shotgun (WGS) entry which is preliminary data.</text>
</comment>
<evidence type="ECO:0000313" key="9">
    <source>
        <dbReference type="EMBL" id="TCD14631.1"/>
    </source>
</evidence>
<dbReference type="PROSITE" id="PS00072">
    <property type="entry name" value="ACYL_COA_DH_1"/>
    <property type="match status" value="1"/>
</dbReference>
<dbReference type="Gene3D" id="6.10.250.600">
    <property type="match status" value="1"/>
</dbReference>
<dbReference type="InterPro" id="IPR009075">
    <property type="entry name" value="AcylCo_DH/oxidase_C"/>
</dbReference>
<name>A0A4R0PBI4_9HYPH</name>
<dbReference type="InterPro" id="IPR009100">
    <property type="entry name" value="AcylCoA_DH/oxidase_NM_dom_sf"/>
</dbReference>
<dbReference type="Proteomes" id="UP000291301">
    <property type="component" value="Unassembled WGS sequence"/>
</dbReference>